<dbReference type="PANTHER" id="PTHR43685:SF2">
    <property type="entry name" value="GLYCOSYLTRANSFERASE 2-LIKE DOMAIN-CONTAINING PROTEIN"/>
    <property type="match status" value="1"/>
</dbReference>
<evidence type="ECO:0000313" key="2">
    <source>
        <dbReference type="EMBL" id="CAB4533629.1"/>
    </source>
</evidence>
<dbReference type="SUPFAM" id="SSF53448">
    <property type="entry name" value="Nucleotide-diphospho-sugar transferases"/>
    <property type="match status" value="1"/>
</dbReference>
<protein>
    <submittedName>
        <fullName evidence="2">Unannotated protein</fullName>
    </submittedName>
</protein>
<dbReference type="Gene3D" id="3.90.550.10">
    <property type="entry name" value="Spore Coat Polysaccharide Biosynthesis Protein SpsA, Chain A"/>
    <property type="match status" value="1"/>
</dbReference>
<organism evidence="2">
    <name type="scientific">freshwater metagenome</name>
    <dbReference type="NCBI Taxonomy" id="449393"/>
    <lineage>
        <taxon>unclassified sequences</taxon>
        <taxon>metagenomes</taxon>
        <taxon>ecological metagenomes</taxon>
    </lineage>
</organism>
<dbReference type="InterPro" id="IPR001173">
    <property type="entry name" value="Glyco_trans_2-like"/>
</dbReference>
<sequence length="250" mass="27736">MNSTSLLTIGYSTLADRARNIKFIEGVKNLVVIQNPESKPLPNFPSEITVLEMKNRGVAKSRNAAIANATGKYLLFGDDDLEFHSSGIEQVITYLEAHPEISIILAQAVNELGVLRKPYPLNSHPLKLRNSAKAATYEMFIRLSDFERLNIKFDENFGAGAENYLGDEYIFIADALRAGLKGTFLPIVVATHPADSSGNLKNSRADISARAKVFTRVFGFWAIPMRFAFLIKPPIKKFGTLNSIRFILGK</sequence>
<accession>A0A6J6B5M5</accession>
<dbReference type="InterPro" id="IPR050834">
    <property type="entry name" value="Glycosyltransf_2"/>
</dbReference>
<reference evidence="2" key="1">
    <citation type="submission" date="2020-05" db="EMBL/GenBank/DDBJ databases">
        <authorList>
            <person name="Chiriac C."/>
            <person name="Salcher M."/>
            <person name="Ghai R."/>
            <person name="Kavagutti S V."/>
        </authorList>
    </citation>
    <scope>NUCLEOTIDE SEQUENCE</scope>
</reference>
<name>A0A6J6B5M5_9ZZZZ</name>
<dbReference type="Pfam" id="PF00535">
    <property type="entry name" value="Glycos_transf_2"/>
    <property type="match status" value="1"/>
</dbReference>
<dbReference type="InterPro" id="IPR029044">
    <property type="entry name" value="Nucleotide-diphossugar_trans"/>
</dbReference>
<dbReference type="PANTHER" id="PTHR43685">
    <property type="entry name" value="GLYCOSYLTRANSFERASE"/>
    <property type="match status" value="1"/>
</dbReference>
<evidence type="ECO:0000259" key="1">
    <source>
        <dbReference type="Pfam" id="PF00535"/>
    </source>
</evidence>
<dbReference type="EMBL" id="CAEZSJ010000018">
    <property type="protein sequence ID" value="CAB4533629.1"/>
    <property type="molecule type" value="Genomic_DNA"/>
</dbReference>
<dbReference type="AlphaFoldDB" id="A0A6J6B5M5"/>
<gene>
    <name evidence="2" type="ORF">UFOPK1425_00181</name>
</gene>
<feature type="domain" description="Glycosyltransferase 2-like" evidence="1">
    <location>
        <begin position="45"/>
        <end position="123"/>
    </location>
</feature>
<proteinExistence type="predicted"/>